<dbReference type="CDD" id="cd01026">
    <property type="entry name" value="TOPRIM_OLD"/>
    <property type="match status" value="1"/>
</dbReference>
<organism evidence="3 4">
    <name type="scientific">Klebsiella pneumoniae</name>
    <dbReference type="NCBI Taxonomy" id="573"/>
    <lineage>
        <taxon>Bacteria</taxon>
        <taxon>Pseudomonadati</taxon>
        <taxon>Pseudomonadota</taxon>
        <taxon>Gammaproteobacteria</taxon>
        <taxon>Enterobacterales</taxon>
        <taxon>Enterobacteriaceae</taxon>
        <taxon>Klebsiella/Raoultella group</taxon>
        <taxon>Klebsiella</taxon>
        <taxon>Klebsiella pneumoniae complex</taxon>
    </lineage>
</organism>
<gene>
    <name evidence="3" type="ORF">SAMEA4364603_01616</name>
</gene>
<feature type="domain" description="Endonuclease GajA/Old nuclease/RecF-like AAA" evidence="1">
    <location>
        <begin position="4"/>
        <end position="69"/>
    </location>
</feature>
<feature type="domain" description="OLD protein-like TOPRIM" evidence="2">
    <location>
        <begin position="439"/>
        <end position="503"/>
    </location>
</feature>
<dbReference type="SUPFAM" id="SSF52540">
    <property type="entry name" value="P-loop containing nucleoside triphosphate hydrolases"/>
    <property type="match status" value="1"/>
</dbReference>
<dbReference type="PANTHER" id="PTHR43581">
    <property type="entry name" value="ATP/GTP PHOSPHATASE"/>
    <property type="match status" value="1"/>
</dbReference>
<name>A0A332MHK7_KLEPN</name>
<keyword evidence="3" id="KW-0547">Nucleotide-binding</keyword>
<sequence>MRSKLLSIYVKNIGCIGPEGVQVKLDDILFLVGPNNSGKTTILRAYELAFNPISFNISNDRCNWATAEQPSEVILDVHIPEGMGNVDEKWKIVDGEKRIVRSSWVWDETGKAIRKTWDPQLDNWAPDGKAGGADNVFKSRLPRPMRIKSLDDAITTEEVLLTLALSPLVKEIKTLESDNNSQISKDKAALAATVNALAGPHQERISSISQQIQSGFQSIFPGLGVLLHVEMIPPELKIENLLKQGSGLLVEEAAGQSRIGQQGTGARRALFWAMLQVHNEISRQTEKRDALLKSLNEQLKKECKKDAESEAVKLLNHQIDAIKNGGVIPEDAEDPALPGYVLLMGEPENALHPMAARAAQSHLYALGKHPDWQVLLTTHSPYFINPLEDHTTIARMQRSPDGKSLSPKLYVADEANFSAEEKDNLQALQLTDIGFAEIFFGSYPIIVEGDTEHAAFISAIVKTQHEMAGKISIIRARGKAVLVPLIKMLRHFKSNFGIVHDIDWPYRKDGSGNGMWTINETIRNEIIRCRQNGHVVYDRWSIPDFERFLGGTELGKDKPYSAFHRISSDDELKVKVQNLISSLFNGDDYDPIGHDPNGEFISQILAELNVWAIKNNQQHSIRIIGV</sequence>
<dbReference type="InterPro" id="IPR034139">
    <property type="entry name" value="TOPRIM_OLD"/>
</dbReference>
<dbReference type="EMBL" id="UFEU01000004">
    <property type="protein sequence ID" value="SSK28712.1"/>
    <property type="molecule type" value="Genomic_DNA"/>
</dbReference>
<accession>A0A332MHK7</accession>
<dbReference type="InterPro" id="IPR041685">
    <property type="entry name" value="AAA_GajA/Old/RecF-like"/>
</dbReference>
<evidence type="ECO:0000259" key="1">
    <source>
        <dbReference type="Pfam" id="PF13175"/>
    </source>
</evidence>
<proteinExistence type="predicted"/>
<evidence type="ECO:0000313" key="3">
    <source>
        <dbReference type="EMBL" id="SSK28712.1"/>
    </source>
</evidence>
<dbReference type="AlphaFoldDB" id="A0A332MHK7"/>
<dbReference type="InterPro" id="IPR051396">
    <property type="entry name" value="Bact_Antivir_Def_Nuclease"/>
</dbReference>
<dbReference type="Proteomes" id="UP000252603">
    <property type="component" value="Unassembled WGS sequence"/>
</dbReference>
<evidence type="ECO:0000313" key="4">
    <source>
        <dbReference type="Proteomes" id="UP000252603"/>
    </source>
</evidence>
<dbReference type="PANTHER" id="PTHR43581:SF4">
    <property type="entry name" value="ATP_GTP PHOSPHATASE"/>
    <property type="match status" value="1"/>
</dbReference>
<reference evidence="3 4" key="1">
    <citation type="submission" date="2018-07" db="EMBL/GenBank/DDBJ databases">
        <authorList>
            <consortium name="Pathogen Informatics"/>
        </authorList>
    </citation>
    <scope>NUCLEOTIDE SEQUENCE [LARGE SCALE GENOMIC DNA]</scope>
    <source>
        <strain evidence="3 4">4300STDY6470422</strain>
    </source>
</reference>
<protein>
    <submittedName>
        <fullName evidence="3">Predicted ATP-binding protein involved in virulence</fullName>
    </submittedName>
</protein>
<dbReference type="Pfam" id="PF20469">
    <property type="entry name" value="OLD-like_TOPRIM"/>
    <property type="match status" value="1"/>
</dbReference>
<dbReference type="InterPro" id="IPR027417">
    <property type="entry name" value="P-loop_NTPase"/>
</dbReference>
<dbReference type="Pfam" id="PF13175">
    <property type="entry name" value="AAA_15"/>
    <property type="match status" value="1"/>
</dbReference>
<evidence type="ECO:0000259" key="2">
    <source>
        <dbReference type="Pfam" id="PF20469"/>
    </source>
</evidence>
<dbReference type="GO" id="GO:0005524">
    <property type="term" value="F:ATP binding"/>
    <property type="evidence" value="ECO:0007669"/>
    <property type="project" value="UniProtKB-KW"/>
</dbReference>
<keyword evidence="3" id="KW-0067">ATP-binding</keyword>
<dbReference type="RefSeq" id="WP_014907298.1">
    <property type="nucleotide sequence ID" value="NZ_AP025246.1"/>
</dbReference>
<dbReference type="Gene3D" id="3.40.50.300">
    <property type="entry name" value="P-loop containing nucleotide triphosphate hydrolases"/>
    <property type="match status" value="1"/>
</dbReference>